<comment type="caution">
    <text evidence="2">The sequence shown here is derived from an EMBL/GenBank/DDBJ whole genome shotgun (WGS) entry which is preliminary data.</text>
</comment>
<reference evidence="2 3" key="1">
    <citation type="submission" date="2022-05" db="EMBL/GenBank/DDBJ databases">
        <authorList>
            <person name="Park J.-S."/>
        </authorList>
    </citation>
    <scope>NUCLEOTIDE SEQUENCE [LARGE SCALE GENOMIC DNA]</scope>
    <source>
        <strain evidence="2 3">2012CJ34-2</strain>
    </source>
</reference>
<dbReference type="EMBL" id="JAMFLX010000051">
    <property type="protein sequence ID" value="MCL6272159.1"/>
    <property type="molecule type" value="Genomic_DNA"/>
</dbReference>
<evidence type="ECO:0000313" key="2">
    <source>
        <dbReference type="EMBL" id="MCL6272159.1"/>
    </source>
</evidence>
<protein>
    <recommendedName>
        <fullName evidence="4">MFS transporter</fullName>
    </recommendedName>
</protein>
<evidence type="ECO:0000313" key="3">
    <source>
        <dbReference type="Proteomes" id="UP001203338"/>
    </source>
</evidence>
<feature type="transmembrane region" description="Helical" evidence="1">
    <location>
        <begin position="47"/>
        <end position="67"/>
    </location>
</feature>
<feature type="transmembrane region" description="Helical" evidence="1">
    <location>
        <begin position="20"/>
        <end position="41"/>
    </location>
</feature>
<dbReference type="Proteomes" id="UP001203338">
    <property type="component" value="Unassembled WGS sequence"/>
</dbReference>
<keyword evidence="1" id="KW-0472">Membrane</keyword>
<keyword evidence="3" id="KW-1185">Reference proteome</keyword>
<dbReference type="RefSeq" id="WP_249701844.1">
    <property type="nucleotide sequence ID" value="NZ_JAMFLX010000051.1"/>
</dbReference>
<evidence type="ECO:0008006" key="4">
    <source>
        <dbReference type="Google" id="ProtNLM"/>
    </source>
</evidence>
<sequence>MWELLIVPNRNWKSHHAQGINDLLVFSLQAVGALSSSFVLYQIGWEGLLLLTLPILFAMAGLVLYWIRRGKPEALATSGQ</sequence>
<organism evidence="2 3">
    <name type="scientific">Parendozoicomonas callyspongiae</name>
    <dbReference type="NCBI Taxonomy" id="2942213"/>
    <lineage>
        <taxon>Bacteria</taxon>
        <taxon>Pseudomonadati</taxon>
        <taxon>Pseudomonadota</taxon>
        <taxon>Gammaproteobacteria</taxon>
        <taxon>Oceanospirillales</taxon>
        <taxon>Endozoicomonadaceae</taxon>
        <taxon>Parendozoicomonas</taxon>
    </lineage>
</organism>
<evidence type="ECO:0000256" key="1">
    <source>
        <dbReference type="SAM" id="Phobius"/>
    </source>
</evidence>
<accession>A0ABT0PLA6</accession>
<keyword evidence="1" id="KW-0812">Transmembrane</keyword>
<gene>
    <name evidence="2" type="ORF">M3P05_19750</name>
</gene>
<proteinExistence type="predicted"/>
<keyword evidence="1" id="KW-1133">Transmembrane helix</keyword>
<name>A0ABT0PLA6_9GAMM</name>